<dbReference type="PROSITE" id="PS50929">
    <property type="entry name" value="ABC_TM1F"/>
    <property type="match status" value="1"/>
</dbReference>
<keyword evidence="3 5" id="KW-1133">Transmembrane helix</keyword>
<keyword evidence="4 5" id="KW-0472">Membrane</keyword>
<dbReference type="SUPFAM" id="SSF90123">
    <property type="entry name" value="ABC transporter transmembrane region"/>
    <property type="match status" value="1"/>
</dbReference>
<reference evidence="8" key="1">
    <citation type="journal article" date="2019" name="Int. J. Syst. Evol. Microbiol.">
        <title>The Global Catalogue of Microorganisms (GCM) 10K type strain sequencing project: providing services to taxonomists for standard genome sequencing and annotation.</title>
        <authorList>
            <consortium name="The Broad Institute Genomics Platform"/>
            <consortium name="The Broad Institute Genome Sequencing Center for Infectious Disease"/>
            <person name="Wu L."/>
            <person name="Ma J."/>
        </authorList>
    </citation>
    <scope>NUCLEOTIDE SEQUENCE [LARGE SCALE GENOMIC DNA]</scope>
    <source>
        <strain evidence="8">JCM 18303</strain>
    </source>
</reference>
<dbReference type="InterPro" id="IPR011527">
    <property type="entry name" value="ABC1_TM_dom"/>
</dbReference>
<evidence type="ECO:0000256" key="5">
    <source>
        <dbReference type="SAM" id="Phobius"/>
    </source>
</evidence>
<dbReference type="Proteomes" id="UP001428817">
    <property type="component" value="Unassembled WGS sequence"/>
</dbReference>
<evidence type="ECO:0000256" key="3">
    <source>
        <dbReference type="ARBA" id="ARBA00022989"/>
    </source>
</evidence>
<dbReference type="InterPro" id="IPR036640">
    <property type="entry name" value="ABC1_TM_sf"/>
</dbReference>
<evidence type="ECO:0000256" key="2">
    <source>
        <dbReference type="ARBA" id="ARBA00022692"/>
    </source>
</evidence>
<dbReference type="Gene3D" id="1.20.1560.10">
    <property type="entry name" value="ABC transporter type 1, transmembrane domain"/>
    <property type="match status" value="1"/>
</dbReference>
<protein>
    <recommendedName>
        <fullName evidence="6">ABC transmembrane type-1 domain-containing protein</fullName>
    </recommendedName>
</protein>
<evidence type="ECO:0000256" key="1">
    <source>
        <dbReference type="ARBA" id="ARBA00004651"/>
    </source>
</evidence>
<keyword evidence="8" id="KW-1185">Reference proteome</keyword>
<dbReference type="EMBL" id="BAABJP010000022">
    <property type="protein sequence ID" value="GAA5161135.1"/>
    <property type="molecule type" value="Genomic_DNA"/>
</dbReference>
<evidence type="ECO:0000313" key="8">
    <source>
        <dbReference type="Proteomes" id="UP001428817"/>
    </source>
</evidence>
<gene>
    <name evidence="7" type="ORF">GCM10023321_44880</name>
</gene>
<name>A0ABP9QFS4_9PSEU</name>
<feature type="transmembrane region" description="Helical" evidence="5">
    <location>
        <begin position="12"/>
        <end position="31"/>
    </location>
</feature>
<evidence type="ECO:0000259" key="6">
    <source>
        <dbReference type="PROSITE" id="PS50929"/>
    </source>
</evidence>
<evidence type="ECO:0000313" key="7">
    <source>
        <dbReference type="EMBL" id="GAA5161135.1"/>
    </source>
</evidence>
<accession>A0ABP9QFS4</accession>
<organism evidence="7 8">
    <name type="scientific">Pseudonocardia eucalypti</name>
    <dbReference type="NCBI Taxonomy" id="648755"/>
    <lineage>
        <taxon>Bacteria</taxon>
        <taxon>Bacillati</taxon>
        <taxon>Actinomycetota</taxon>
        <taxon>Actinomycetes</taxon>
        <taxon>Pseudonocardiales</taxon>
        <taxon>Pseudonocardiaceae</taxon>
        <taxon>Pseudonocardia</taxon>
    </lineage>
</organism>
<proteinExistence type="predicted"/>
<sequence>MAAARVRGLFGPGAGLLEVIGVLVIIGAGVWQLSAGRITLGGLLVFLVYLSQLYGPVRGLGVLTGQVGQSGDGWVASCGGVGSVMVVLVDPAG</sequence>
<keyword evidence="2 5" id="KW-0812">Transmembrane</keyword>
<comment type="caution">
    <text evidence="7">The sequence shown here is derived from an EMBL/GenBank/DDBJ whole genome shotgun (WGS) entry which is preliminary data.</text>
</comment>
<evidence type="ECO:0000256" key="4">
    <source>
        <dbReference type="ARBA" id="ARBA00023136"/>
    </source>
</evidence>
<feature type="domain" description="ABC transmembrane type-1" evidence="6">
    <location>
        <begin position="1"/>
        <end position="69"/>
    </location>
</feature>
<feature type="transmembrane region" description="Helical" evidence="5">
    <location>
        <begin position="38"/>
        <end position="54"/>
    </location>
</feature>
<comment type="subcellular location">
    <subcellularLocation>
        <location evidence="1">Cell membrane</location>
        <topology evidence="1">Multi-pass membrane protein</topology>
    </subcellularLocation>
</comment>